<gene>
    <name evidence="1" type="ORF">AWB67_06411</name>
</gene>
<protein>
    <submittedName>
        <fullName evidence="1">Uncharacterized protein</fullName>
    </submittedName>
</protein>
<dbReference type="AlphaFoldDB" id="A0A158KR26"/>
<comment type="caution">
    <text evidence="1">The sequence shown here is derived from an EMBL/GenBank/DDBJ whole genome shotgun (WGS) entry which is preliminary data.</text>
</comment>
<reference evidence="1" key="1">
    <citation type="submission" date="2016-01" db="EMBL/GenBank/DDBJ databases">
        <authorList>
            <person name="Peeters C."/>
        </authorList>
    </citation>
    <scope>NUCLEOTIDE SEQUENCE [LARGE SCALE GENOMIC DNA]</scope>
    <source>
        <strain evidence="1">LMG 22937</strain>
    </source>
</reference>
<proteinExistence type="predicted"/>
<dbReference type="EMBL" id="FCOL02000098">
    <property type="protein sequence ID" value="SAL83455.1"/>
    <property type="molecule type" value="Genomic_DNA"/>
</dbReference>
<sequence length="31" mass="3455">MSTKMVIEHEPEIGFEVVNRVAIVTLTARAL</sequence>
<dbReference type="Proteomes" id="UP000054925">
    <property type="component" value="Unassembled WGS sequence"/>
</dbReference>
<keyword evidence="2" id="KW-1185">Reference proteome</keyword>
<evidence type="ECO:0000313" key="2">
    <source>
        <dbReference type="Proteomes" id="UP000054925"/>
    </source>
</evidence>
<organism evidence="1 2">
    <name type="scientific">Caballeronia terrestris</name>
    <dbReference type="NCBI Taxonomy" id="1226301"/>
    <lineage>
        <taxon>Bacteria</taxon>
        <taxon>Pseudomonadati</taxon>
        <taxon>Pseudomonadota</taxon>
        <taxon>Betaproteobacteria</taxon>
        <taxon>Burkholderiales</taxon>
        <taxon>Burkholderiaceae</taxon>
        <taxon>Caballeronia</taxon>
    </lineage>
</organism>
<evidence type="ECO:0000313" key="1">
    <source>
        <dbReference type="EMBL" id="SAL83455.1"/>
    </source>
</evidence>
<accession>A0A158KR26</accession>
<name>A0A158KR26_9BURK</name>